<proteinExistence type="predicted"/>
<sequence length="146" mass="16845">FDEQWRHRESPFLIRIRSASQCILVSEEDEEALTFVDPPLRGRKLAVSTGSGVNGSTLDPSLGEFILTHPDIKVFLNPNYLYQRKAKYTQPMKEMPRIGMGLQLSRQVLLIRIPYHSLIVRYVENCKFPKDGSSLKSQIHWKVFAQ</sequence>
<dbReference type="Proteomes" id="UP000287651">
    <property type="component" value="Unassembled WGS sequence"/>
</dbReference>
<dbReference type="EMBL" id="AMZH03022238">
    <property type="protein sequence ID" value="RRT37489.1"/>
    <property type="molecule type" value="Genomic_DNA"/>
</dbReference>
<dbReference type="Gene3D" id="3.30.540.10">
    <property type="entry name" value="Fructose-1,6-Bisphosphatase, subunit A, domain 1"/>
    <property type="match status" value="1"/>
</dbReference>
<accession>A0A426XDD9</accession>
<gene>
    <name evidence="1" type="ORF">B296_00047826</name>
</gene>
<organism evidence="1 2">
    <name type="scientific">Ensete ventricosum</name>
    <name type="common">Abyssinian banana</name>
    <name type="synonym">Musa ensete</name>
    <dbReference type="NCBI Taxonomy" id="4639"/>
    <lineage>
        <taxon>Eukaryota</taxon>
        <taxon>Viridiplantae</taxon>
        <taxon>Streptophyta</taxon>
        <taxon>Embryophyta</taxon>
        <taxon>Tracheophyta</taxon>
        <taxon>Spermatophyta</taxon>
        <taxon>Magnoliopsida</taxon>
        <taxon>Liliopsida</taxon>
        <taxon>Zingiberales</taxon>
        <taxon>Musaceae</taxon>
        <taxon>Ensete</taxon>
    </lineage>
</organism>
<evidence type="ECO:0000313" key="2">
    <source>
        <dbReference type="Proteomes" id="UP000287651"/>
    </source>
</evidence>
<dbReference type="AlphaFoldDB" id="A0A426XDD9"/>
<protein>
    <submittedName>
        <fullName evidence="1">Uncharacterized protein</fullName>
    </submittedName>
</protein>
<feature type="non-terminal residue" evidence="1">
    <location>
        <position position="1"/>
    </location>
</feature>
<name>A0A426XDD9_ENSVE</name>
<comment type="caution">
    <text evidence="1">The sequence shown here is derived from an EMBL/GenBank/DDBJ whole genome shotgun (WGS) entry which is preliminary data.</text>
</comment>
<dbReference type="SUPFAM" id="SSF56655">
    <property type="entry name" value="Carbohydrate phosphatase"/>
    <property type="match status" value="1"/>
</dbReference>
<evidence type="ECO:0000313" key="1">
    <source>
        <dbReference type="EMBL" id="RRT37489.1"/>
    </source>
</evidence>
<reference evidence="1 2" key="1">
    <citation type="journal article" date="2014" name="Agronomy (Basel)">
        <title>A Draft Genome Sequence for Ensete ventricosum, the Drought-Tolerant Tree Against Hunger.</title>
        <authorList>
            <person name="Harrison J."/>
            <person name="Moore K.A."/>
            <person name="Paszkiewicz K."/>
            <person name="Jones T."/>
            <person name="Grant M."/>
            <person name="Ambacheew D."/>
            <person name="Muzemil S."/>
            <person name="Studholme D.J."/>
        </authorList>
    </citation>
    <scope>NUCLEOTIDE SEQUENCE [LARGE SCALE GENOMIC DNA]</scope>
</reference>